<gene>
    <name evidence="2" type="ORF">E5163_12150</name>
</gene>
<dbReference type="InterPro" id="IPR037523">
    <property type="entry name" value="VOC_core"/>
</dbReference>
<dbReference type="EMBL" id="SRXW01000003">
    <property type="protein sequence ID" value="TGY88558.1"/>
    <property type="molecule type" value="Genomic_DNA"/>
</dbReference>
<dbReference type="SUPFAM" id="SSF54593">
    <property type="entry name" value="Glyoxalase/Bleomycin resistance protein/Dihydroxybiphenyl dioxygenase"/>
    <property type="match status" value="1"/>
</dbReference>
<dbReference type="GO" id="GO:0051213">
    <property type="term" value="F:dioxygenase activity"/>
    <property type="evidence" value="ECO:0007669"/>
    <property type="project" value="UniProtKB-KW"/>
</dbReference>
<feature type="domain" description="VOC" evidence="1">
    <location>
        <begin position="2"/>
        <end position="116"/>
    </location>
</feature>
<accession>A0A4S2GZX6</accession>
<keyword evidence="2" id="KW-0560">Oxidoreductase</keyword>
<dbReference type="PROSITE" id="PS51819">
    <property type="entry name" value="VOC"/>
    <property type="match status" value="1"/>
</dbReference>
<proteinExistence type="predicted"/>
<dbReference type="InterPro" id="IPR052393">
    <property type="entry name" value="Cadmium-induced_rsp"/>
</dbReference>
<protein>
    <submittedName>
        <fullName evidence="2">Glyoxalase/bleomycin resistance/dioxygenase family protein</fullName>
    </submittedName>
</protein>
<dbReference type="InterPro" id="IPR049789">
    <property type="entry name" value="ArsI/CadI-like"/>
</dbReference>
<dbReference type="InterPro" id="IPR004360">
    <property type="entry name" value="Glyas_Fos-R_dOase_dom"/>
</dbReference>
<keyword evidence="2" id="KW-0223">Dioxygenase</keyword>
<keyword evidence="3" id="KW-1185">Reference proteome</keyword>
<dbReference type="PANTHER" id="PTHR41294">
    <property type="entry name" value="CADMIUM-INDUCED PROTEIN CADI"/>
    <property type="match status" value="1"/>
</dbReference>
<name>A0A4S2GZX6_9PROT</name>
<dbReference type="AlphaFoldDB" id="A0A4S2GZX6"/>
<comment type="caution">
    <text evidence="2">The sequence shown here is derived from an EMBL/GenBank/DDBJ whole genome shotgun (WGS) entry which is preliminary data.</text>
</comment>
<dbReference type="PANTHER" id="PTHR41294:SF1">
    <property type="entry name" value="CADMIUM-INDUCED PROTEIN CADI"/>
    <property type="match status" value="1"/>
</dbReference>
<evidence type="ECO:0000313" key="2">
    <source>
        <dbReference type="EMBL" id="TGY88558.1"/>
    </source>
</evidence>
<evidence type="ECO:0000259" key="1">
    <source>
        <dbReference type="PROSITE" id="PS51819"/>
    </source>
</evidence>
<organism evidence="2 3">
    <name type="scientific">Marinicauda algicola</name>
    <dbReference type="NCBI Taxonomy" id="2029849"/>
    <lineage>
        <taxon>Bacteria</taxon>
        <taxon>Pseudomonadati</taxon>
        <taxon>Pseudomonadota</taxon>
        <taxon>Alphaproteobacteria</taxon>
        <taxon>Maricaulales</taxon>
        <taxon>Maricaulaceae</taxon>
        <taxon>Marinicauda</taxon>
    </lineage>
</organism>
<sequence>MPRLHLSLTVKDLDRSVGFYTRLFKAEPVVLESDYAKWSLDAPSVNFSISSRGENYGVDHVGLEAGSEDELAELRERLVAADQPIFDQECTTCCYAKSKKAWVRDPDGVAWETFFSHGRSAEYGDGTLDEARLAGKTKSACCAPA</sequence>
<dbReference type="GO" id="GO:0046686">
    <property type="term" value="P:response to cadmium ion"/>
    <property type="evidence" value="ECO:0007669"/>
    <property type="project" value="TreeGrafter"/>
</dbReference>
<dbReference type="NCBIfam" id="NF041414">
    <property type="entry name" value="ArsI_CadI_VOC"/>
    <property type="match status" value="1"/>
</dbReference>
<evidence type="ECO:0000313" key="3">
    <source>
        <dbReference type="Proteomes" id="UP000308054"/>
    </source>
</evidence>
<dbReference type="OrthoDB" id="9789608at2"/>
<dbReference type="Proteomes" id="UP000308054">
    <property type="component" value="Unassembled WGS sequence"/>
</dbReference>
<dbReference type="RefSeq" id="WP_135996404.1">
    <property type="nucleotide sequence ID" value="NZ_CP071057.1"/>
</dbReference>
<reference evidence="2 3" key="1">
    <citation type="journal article" date="2017" name="Int. J. Syst. Evol. Microbiol.">
        <title>Marinicauda algicola sp. nov., isolated from a marine red alga Rhodosorus marinus.</title>
        <authorList>
            <person name="Jeong S.E."/>
            <person name="Jeon S.H."/>
            <person name="Chun B.H."/>
            <person name="Kim D.W."/>
            <person name="Jeon C.O."/>
        </authorList>
    </citation>
    <scope>NUCLEOTIDE SEQUENCE [LARGE SCALE GENOMIC DNA]</scope>
    <source>
        <strain evidence="2 3">JCM 31718</strain>
    </source>
</reference>
<dbReference type="Pfam" id="PF00903">
    <property type="entry name" value="Glyoxalase"/>
    <property type="match status" value="1"/>
</dbReference>
<dbReference type="InterPro" id="IPR029068">
    <property type="entry name" value="Glyas_Bleomycin-R_OHBP_Dase"/>
</dbReference>
<dbReference type="Gene3D" id="3.10.180.10">
    <property type="entry name" value="2,3-Dihydroxybiphenyl 1,2-Dioxygenase, domain 1"/>
    <property type="match status" value="1"/>
</dbReference>